<gene>
    <name evidence="1" type="ORF">ACFQ08_28535</name>
</gene>
<dbReference type="Proteomes" id="UP001597024">
    <property type="component" value="Unassembled WGS sequence"/>
</dbReference>
<keyword evidence="1" id="KW-0418">Kinase</keyword>
<evidence type="ECO:0000313" key="2">
    <source>
        <dbReference type="Proteomes" id="UP001597024"/>
    </source>
</evidence>
<proteinExistence type="predicted"/>
<reference evidence="2" key="1">
    <citation type="journal article" date="2019" name="Int. J. Syst. Evol. Microbiol.">
        <title>The Global Catalogue of Microorganisms (GCM) 10K type strain sequencing project: providing services to taxonomists for standard genome sequencing and annotation.</title>
        <authorList>
            <consortium name="The Broad Institute Genomics Platform"/>
            <consortium name="The Broad Institute Genome Sequencing Center for Infectious Disease"/>
            <person name="Wu L."/>
            <person name="Ma J."/>
        </authorList>
    </citation>
    <scope>NUCLEOTIDE SEQUENCE [LARGE SCALE GENOMIC DNA]</scope>
    <source>
        <strain evidence="2">CCUG 62974</strain>
    </source>
</reference>
<accession>A0ABW3E0M5</accession>
<dbReference type="InterPro" id="IPR004381">
    <property type="entry name" value="Glycerate_kinase"/>
</dbReference>
<organism evidence="1 2">
    <name type="scientific">Streptosporangium algeriense</name>
    <dbReference type="NCBI Taxonomy" id="1682748"/>
    <lineage>
        <taxon>Bacteria</taxon>
        <taxon>Bacillati</taxon>
        <taxon>Actinomycetota</taxon>
        <taxon>Actinomycetes</taxon>
        <taxon>Streptosporangiales</taxon>
        <taxon>Streptosporangiaceae</taxon>
        <taxon>Streptosporangium</taxon>
    </lineage>
</organism>
<name>A0ABW3E0M5_9ACTN</name>
<dbReference type="Gene3D" id="3.40.50.10350">
    <property type="entry name" value="Glycerate kinase, domain 1"/>
    <property type="match status" value="1"/>
</dbReference>
<dbReference type="SUPFAM" id="SSF110738">
    <property type="entry name" value="Glycerate kinase I"/>
    <property type="match status" value="1"/>
</dbReference>
<feature type="non-terminal residue" evidence="1">
    <location>
        <position position="1"/>
    </location>
</feature>
<evidence type="ECO:0000313" key="1">
    <source>
        <dbReference type="EMBL" id="MFD0888500.1"/>
    </source>
</evidence>
<comment type="caution">
    <text evidence="1">The sequence shown here is derived from an EMBL/GenBank/DDBJ whole genome shotgun (WGS) entry which is preliminary data.</text>
</comment>
<sequence length="65" mass="6839">AAGHGVPVVAVCGRRSVGEEELRAAGIEAVYALTDIESDVRRCMTEAGPLLERLTARIAARFVAS</sequence>
<protein>
    <submittedName>
        <fullName evidence="1">Glycerate kinase</fullName>
    </submittedName>
</protein>
<dbReference type="GO" id="GO:0016301">
    <property type="term" value="F:kinase activity"/>
    <property type="evidence" value="ECO:0007669"/>
    <property type="project" value="UniProtKB-KW"/>
</dbReference>
<dbReference type="EMBL" id="JBHTHX010001361">
    <property type="protein sequence ID" value="MFD0888500.1"/>
    <property type="molecule type" value="Genomic_DNA"/>
</dbReference>
<dbReference type="InterPro" id="IPR036129">
    <property type="entry name" value="Glycerate_kinase_sf"/>
</dbReference>
<keyword evidence="1" id="KW-0808">Transferase</keyword>
<dbReference type="InterPro" id="IPR018197">
    <property type="entry name" value="Glycerate_kinase_RE-like"/>
</dbReference>
<dbReference type="Pfam" id="PF02595">
    <property type="entry name" value="Gly_kinase"/>
    <property type="match status" value="1"/>
</dbReference>
<keyword evidence="2" id="KW-1185">Reference proteome</keyword>